<reference evidence="2 3" key="1">
    <citation type="submission" date="2020-10" db="EMBL/GenBank/DDBJ databases">
        <authorList>
            <person name="Castelo-Branco R."/>
            <person name="Eusebio N."/>
            <person name="Adriana R."/>
            <person name="Vieira A."/>
            <person name="Brugerolle De Fraissinette N."/>
            <person name="Rezende De Castro R."/>
            <person name="Schneider M.P."/>
            <person name="Vasconcelos V."/>
            <person name="Leao P.N."/>
        </authorList>
    </citation>
    <scope>NUCLEOTIDE SEQUENCE [LARGE SCALE GENOMIC DNA]</scope>
    <source>
        <strain evidence="2 3">LEGE 07299</strain>
    </source>
</reference>
<dbReference type="SUPFAM" id="SSF56112">
    <property type="entry name" value="Protein kinase-like (PK-like)"/>
    <property type="match status" value="1"/>
</dbReference>
<dbReference type="Pfam" id="PF00069">
    <property type="entry name" value="Pkinase"/>
    <property type="match status" value="1"/>
</dbReference>
<dbReference type="Pfam" id="PF13191">
    <property type="entry name" value="AAA_16"/>
    <property type="match status" value="1"/>
</dbReference>
<dbReference type="PANTHER" id="PTHR43642">
    <property type="entry name" value="HYBRID SIGNAL TRANSDUCTION HISTIDINE KINASE G"/>
    <property type="match status" value="1"/>
</dbReference>
<dbReference type="InterPro" id="IPR008271">
    <property type="entry name" value="Ser/Thr_kinase_AS"/>
</dbReference>
<dbReference type="PROSITE" id="PS00108">
    <property type="entry name" value="PROTEIN_KINASE_ST"/>
    <property type="match status" value="1"/>
</dbReference>
<organism evidence="2 3">
    <name type="scientific">Nostoc cf. edaphicum LEGE 07299</name>
    <dbReference type="NCBI Taxonomy" id="2777974"/>
    <lineage>
        <taxon>Bacteria</taxon>
        <taxon>Bacillati</taxon>
        <taxon>Cyanobacteriota</taxon>
        <taxon>Cyanophyceae</taxon>
        <taxon>Nostocales</taxon>
        <taxon>Nostocaceae</taxon>
        <taxon>Nostoc</taxon>
    </lineage>
</organism>
<dbReference type="Gene3D" id="3.30.200.20">
    <property type="entry name" value="Phosphorylase Kinase, domain 1"/>
    <property type="match status" value="1"/>
</dbReference>
<evidence type="ECO:0000313" key="3">
    <source>
        <dbReference type="Proteomes" id="UP000647836"/>
    </source>
</evidence>
<keyword evidence="2" id="KW-0808">Transferase</keyword>
<feature type="non-terminal residue" evidence="2">
    <location>
        <position position="661"/>
    </location>
</feature>
<dbReference type="PANTHER" id="PTHR43642:SF1">
    <property type="entry name" value="HYBRID SIGNAL TRANSDUCTION HISTIDINE KINASE G"/>
    <property type="match status" value="1"/>
</dbReference>
<dbReference type="InterPro" id="IPR041664">
    <property type="entry name" value="AAA_16"/>
</dbReference>
<dbReference type="RefSeq" id="WP_194042601.1">
    <property type="nucleotide sequence ID" value="NZ_JADEXF010000183.1"/>
</dbReference>
<evidence type="ECO:0000313" key="2">
    <source>
        <dbReference type="EMBL" id="MBE9104799.1"/>
    </source>
</evidence>
<dbReference type="CDD" id="cd14014">
    <property type="entry name" value="STKc_PknB_like"/>
    <property type="match status" value="1"/>
</dbReference>
<accession>A0ABR9TWL0</accession>
<dbReference type="SMART" id="SM00220">
    <property type="entry name" value="S_TKc"/>
    <property type="match status" value="1"/>
</dbReference>
<dbReference type="SUPFAM" id="SSF52540">
    <property type="entry name" value="P-loop containing nucleoside triphosphate hydrolases"/>
    <property type="match status" value="1"/>
</dbReference>
<dbReference type="GO" id="GO:0016301">
    <property type="term" value="F:kinase activity"/>
    <property type="evidence" value="ECO:0007669"/>
    <property type="project" value="UniProtKB-KW"/>
</dbReference>
<dbReference type="InterPro" id="IPR053159">
    <property type="entry name" value="Hybrid_Histidine_Kinase"/>
</dbReference>
<sequence>MSAEVDGTLRIAGYQIIEQLYSGSRTQVYRAIRECDRLPVVIKLLKREYPTFSELVQFRNQYALFTAEGIAKNLNIPSIIKPYSLEPHHNGYALVMEDFGGVSLRQFTQGKTLTLEQFLPIALQLIDTLHQLHQQRVIHKDIKPANILIHPDTKQIKLIDFSIASLLPRETQEIQSLNGLEGTLAYLSPEQTGRMNRGIDYRSDFYSLGVTFFELLSGKLPFESREPMELVHYHIAKLPPCLCDFNPELPLMLGEIVRKLMAKNAEDRYQSALGLKHDLVTCLEQWRETGKHTWFDLGQRDISDRFLIPEKLYGRESEVQTLLEAFGHVANGGSQLMLMAGFSGIGKTAVVNEVHKPIVRWNGYFIKGKYDQFNRNIPLSAFVQAFRDLIGQLLSESDTQLKQWQSQILAAVGENGQLLIEVIPELEQMIGKQPAFAPGVGGAIAELSGGAAQNRFNLLFQKFIEVFTTPEHPLVMFLDDLQWADSASLNLLKLLMSQSNGGYLFIIGAYRDNEVFAAHPLMLMLDEIKKESSCVNTLTLLPLSQADVNHLIADSLSCATGQALPLTELVYQKAKGNPFFTTQFLKALHEDGLITFDWEAGFWQCDVGQVRRRVAACRQTSLALTDDVVEFMAQQLQKLPDITQNVLKLAACIGNQFDLAT</sequence>
<name>A0ABR9TWL0_9NOSO</name>
<dbReference type="EMBL" id="JADEXF010000183">
    <property type="protein sequence ID" value="MBE9104799.1"/>
    <property type="molecule type" value="Genomic_DNA"/>
</dbReference>
<keyword evidence="3" id="KW-1185">Reference proteome</keyword>
<dbReference type="Gene3D" id="3.40.50.300">
    <property type="entry name" value="P-loop containing nucleotide triphosphate hydrolases"/>
    <property type="match status" value="1"/>
</dbReference>
<evidence type="ECO:0000259" key="1">
    <source>
        <dbReference type="PROSITE" id="PS50011"/>
    </source>
</evidence>
<dbReference type="Gene3D" id="1.10.510.10">
    <property type="entry name" value="Transferase(Phosphotransferase) domain 1"/>
    <property type="match status" value="1"/>
</dbReference>
<proteinExistence type="predicted"/>
<dbReference type="InterPro" id="IPR000719">
    <property type="entry name" value="Prot_kinase_dom"/>
</dbReference>
<protein>
    <submittedName>
        <fullName evidence="2">Serine/threonine-protein kinase PknK</fullName>
    </submittedName>
</protein>
<gene>
    <name evidence="2" type="ORF">IQ229_07545</name>
</gene>
<comment type="caution">
    <text evidence="2">The sequence shown here is derived from an EMBL/GenBank/DDBJ whole genome shotgun (WGS) entry which is preliminary data.</text>
</comment>
<keyword evidence="2" id="KW-0418">Kinase</keyword>
<dbReference type="PROSITE" id="PS50011">
    <property type="entry name" value="PROTEIN_KINASE_DOM"/>
    <property type="match status" value="1"/>
</dbReference>
<dbReference type="InterPro" id="IPR011009">
    <property type="entry name" value="Kinase-like_dom_sf"/>
</dbReference>
<dbReference type="InterPro" id="IPR027417">
    <property type="entry name" value="P-loop_NTPase"/>
</dbReference>
<dbReference type="Proteomes" id="UP000647836">
    <property type="component" value="Unassembled WGS sequence"/>
</dbReference>
<feature type="domain" description="Protein kinase" evidence="1">
    <location>
        <begin position="14"/>
        <end position="280"/>
    </location>
</feature>